<proteinExistence type="predicted"/>
<gene>
    <name evidence="2" type="ORF">VTL71DRAFT_11074</name>
</gene>
<evidence type="ECO:0000313" key="2">
    <source>
        <dbReference type="EMBL" id="KAL2073748.1"/>
    </source>
</evidence>
<keyword evidence="3" id="KW-1185">Reference proteome</keyword>
<dbReference type="EMBL" id="JAZHXI010000003">
    <property type="protein sequence ID" value="KAL2073748.1"/>
    <property type="molecule type" value="Genomic_DNA"/>
</dbReference>
<evidence type="ECO:0000256" key="1">
    <source>
        <dbReference type="SAM" id="MobiDB-lite"/>
    </source>
</evidence>
<name>A0ABR4CWM8_9HELO</name>
<evidence type="ECO:0000313" key="3">
    <source>
        <dbReference type="Proteomes" id="UP001595075"/>
    </source>
</evidence>
<comment type="caution">
    <text evidence="2">The sequence shown here is derived from an EMBL/GenBank/DDBJ whole genome shotgun (WGS) entry which is preliminary data.</text>
</comment>
<reference evidence="2 3" key="1">
    <citation type="journal article" date="2024" name="Commun. Biol.">
        <title>Comparative genomic analysis of thermophilic fungi reveals convergent evolutionary adaptations and gene losses.</title>
        <authorList>
            <person name="Steindorff A.S."/>
            <person name="Aguilar-Pontes M.V."/>
            <person name="Robinson A.J."/>
            <person name="Andreopoulos B."/>
            <person name="LaButti K."/>
            <person name="Kuo A."/>
            <person name="Mondo S."/>
            <person name="Riley R."/>
            <person name="Otillar R."/>
            <person name="Haridas S."/>
            <person name="Lipzen A."/>
            <person name="Grimwood J."/>
            <person name="Schmutz J."/>
            <person name="Clum A."/>
            <person name="Reid I.D."/>
            <person name="Moisan M.C."/>
            <person name="Butler G."/>
            <person name="Nguyen T.T.M."/>
            <person name="Dewar K."/>
            <person name="Conant G."/>
            <person name="Drula E."/>
            <person name="Henrissat B."/>
            <person name="Hansel C."/>
            <person name="Singer S."/>
            <person name="Hutchinson M.I."/>
            <person name="de Vries R.P."/>
            <person name="Natvig D.O."/>
            <person name="Powell A.J."/>
            <person name="Tsang A."/>
            <person name="Grigoriev I.V."/>
        </authorList>
    </citation>
    <scope>NUCLEOTIDE SEQUENCE [LARGE SCALE GENOMIC DNA]</scope>
    <source>
        <strain evidence="2 3">CBS 494.80</strain>
    </source>
</reference>
<protein>
    <submittedName>
        <fullName evidence="2">Uncharacterized protein</fullName>
    </submittedName>
</protein>
<sequence>MGTWVRLFIEATWPWSLVLDLHRHPPPLPSLPLCFCLRACPWSTFSNLISGPDPICAPLSSSRLVSSHGPQLFVLLCCEVKLDRQLESLIFLVVVCRQLNRASIKCHDRVKPLSAAPPSPSPSPSPPSREHSIHRITLHRQKSEALSCGPVVLYCCPDQSFASIVACISCLRTDQASRCFLDSKPGCPAPP</sequence>
<organism evidence="2 3">
    <name type="scientific">Oculimacula yallundae</name>
    <dbReference type="NCBI Taxonomy" id="86028"/>
    <lineage>
        <taxon>Eukaryota</taxon>
        <taxon>Fungi</taxon>
        <taxon>Dikarya</taxon>
        <taxon>Ascomycota</taxon>
        <taxon>Pezizomycotina</taxon>
        <taxon>Leotiomycetes</taxon>
        <taxon>Helotiales</taxon>
        <taxon>Ploettnerulaceae</taxon>
        <taxon>Oculimacula</taxon>
    </lineage>
</organism>
<dbReference type="Proteomes" id="UP001595075">
    <property type="component" value="Unassembled WGS sequence"/>
</dbReference>
<feature type="region of interest" description="Disordered" evidence="1">
    <location>
        <begin position="111"/>
        <end position="131"/>
    </location>
</feature>
<accession>A0ABR4CWM8</accession>
<feature type="compositionally biased region" description="Pro residues" evidence="1">
    <location>
        <begin position="115"/>
        <end position="127"/>
    </location>
</feature>